<dbReference type="SUPFAM" id="SSF52047">
    <property type="entry name" value="RNI-like"/>
    <property type="match status" value="1"/>
</dbReference>
<dbReference type="PANTHER" id="PTHR24111">
    <property type="entry name" value="LEUCINE-RICH REPEAT-CONTAINING PROTEIN 34"/>
    <property type="match status" value="1"/>
</dbReference>
<reference evidence="3" key="1">
    <citation type="submission" date="2019-07" db="EMBL/GenBank/DDBJ databases">
        <title>Chitinimonas sp. nov., isolated from Ny-Alesund, arctica soil.</title>
        <authorList>
            <person name="Xu Q."/>
            <person name="Peng F."/>
        </authorList>
    </citation>
    <scope>NUCLEOTIDE SEQUENCE [LARGE SCALE GENOMIC DNA]</scope>
    <source>
        <strain evidence="3">R3-44</strain>
    </source>
</reference>
<evidence type="ECO:0000313" key="2">
    <source>
        <dbReference type="EMBL" id="QDQ28777.1"/>
    </source>
</evidence>
<dbReference type="Proteomes" id="UP000317550">
    <property type="component" value="Chromosome"/>
</dbReference>
<dbReference type="Pfam" id="PF13516">
    <property type="entry name" value="LRR_6"/>
    <property type="match status" value="4"/>
</dbReference>
<sequence length="550" mass="60236">MLRGRSGFSRYRIAIRVPRRWNMPRAINFSFPNFSLFNDRSSRVVDPELHHVIRRLRENSACQNHCELFSTQGGRMIEDCDAQVLGNAVANHGHLTKLSLYGAQYGDEVLRGLAEAISREGSRSKLDTLCMVDMNIGTNGARALATLLRAYNGLRTLSLTACTIADDGWRELTHALVNNTQLDTLLLDGAKPGTDEKVDVPLPCNAMECLAEIFFHNKGLTSLTLRQCGIGPVEMARLARLLVENRTLETLSLEGNKLGDDGARALAAALAPQPDGGVSALNELNLSRCGIGCDGAMSLARLLEGEYDTSPKEPRLITEANLTLNKLDLGKNGIGDAGVEALFRAALINGQKTHSLPAFIKLCELIFERGLPGVPMLPAFNKLTVGLTFLDLRNNDIGPGGAISVLHLLKGALSMKQEQADDDDAEALYGFFTRCRLDKQMDLFDCEDAAQINEILARSVPLGKAYAPILMRLASKSAAAGEYQTARRLYKQAYYSGNDCEMHEFHGSSDTYLQVRPILESLREKHHNAAQAGRLAVAPQNRAIRHRLGN</sequence>
<keyword evidence="1" id="KW-0677">Repeat</keyword>
<dbReference type="InterPro" id="IPR001611">
    <property type="entry name" value="Leu-rich_rpt"/>
</dbReference>
<evidence type="ECO:0000313" key="3">
    <source>
        <dbReference type="Proteomes" id="UP000317550"/>
    </source>
</evidence>
<proteinExistence type="predicted"/>
<dbReference type="AlphaFoldDB" id="A0A516SKT3"/>
<dbReference type="EMBL" id="CP041730">
    <property type="protein sequence ID" value="QDQ28777.1"/>
    <property type="molecule type" value="Genomic_DNA"/>
</dbReference>
<evidence type="ECO:0008006" key="4">
    <source>
        <dbReference type="Google" id="ProtNLM"/>
    </source>
</evidence>
<evidence type="ECO:0000256" key="1">
    <source>
        <dbReference type="ARBA" id="ARBA00022737"/>
    </source>
</evidence>
<dbReference type="OrthoDB" id="636045at2"/>
<organism evidence="2 3">
    <name type="scientific">Chitinimonas arctica</name>
    <dbReference type="NCBI Taxonomy" id="2594795"/>
    <lineage>
        <taxon>Bacteria</taxon>
        <taxon>Pseudomonadati</taxon>
        <taxon>Pseudomonadota</taxon>
        <taxon>Betaproteobacteria</taxon>
        <taxon>Neisseriales</taxon>
        <taxon>Chitinibacteraceae</taxon>
        <taxon>Chitinimonas</taxon>
    </lineage>
</organism>
<keyword evidence="3" id="KW-1185">Reference proteome</keyword>
<dbReference type="Gene3D" id="3.80.10.10">
    <property type="entry name" value="Ribonuclease Inhibitor"/>
    <property type="match status" value="2"/>
</dbReference>
<dbReference type="KEGG" id="cari:FNU76_21830"/>
<protein>
    <recommendedName>
        <fullName evidence="4">GALA protein</fullName>
    </recommendedName>
</protein>
<accession>A0A516SKT3</accession>
<name>A0A516SKT3_9NEIS</name>
<dbReference type="PANTHER" id="PTHR24111:SF0">
    <property type="entry name" value="LEUCINE-RICH REPEAT-CONTAINING PROTEIN"/>
    <property type="match status" value="1"/>
</dbReference>
<dbReference type="InterPro" id="IPR052201">
    <property type="entry name" value="LRR-containing_regulator"/>
</dbReference>
<dbReference type="SMART" id="SM00368">
    <property type="entry name" value="LRR_RI"/>
    <property type="match status" value="8"/>
</dbReference>
<dbReference type="InterPro" id="IPR032675">
    <property type="entry name" value="LRR_dom_sf"/>
</dbReference>
<gene>
    <name evidence="2" type="ORF">FNU76_21830</name>
</gene>